<evidence type="ECO:0000313" key="1">
    <source>
        <dbReference type="EMBL" id="MPM74938.1"/>
    </source>
</evidence>
<reference evidence="1" key="1">
    <citation type="submission" date="2019-08" db="EMBL/GenBank/DDBJ databases">
        <authorList>
            <person name="Kucharzyk K."/>
            <person name="Murdoch R.W."/>
            <person name="Higgins S."/>
            <person name="Loffler F."/>
        </authorList>
    </citation>
    <scope>NUCLEOTIDE SEQUENCE</scope>
</reference>
<comment type="caution">
    <text evidence="1">The sequence shown here is derived from an EMBL/GenBank/DDBJ whole genome shotgun (WGS) entry which is preliminary data.</text>
</comment>
<sequence length="79" mass="8962">MGTAAPRCLLGRDDPSRVFMFDMYPKYMNTPARTYFCHPNLINTLALGNSVKSVDRAAAQKNAPSGKDDRIQQSFWDEY</sequence>
<organism evidence="1">
    <name type="scientific">bioreactor metagenome</name>
    <dbReference type="NCBI Taxonomy" id="1076179"/>
    <lineage>
        <taxon>unclassified sequences</taxon>
        <taxon>metagenomes</taxon>
        <taxon>ecological metagenomes</taxon>
    </lineage>
</organism>
<protein>
    <submittedName>
        <fullName evidence="1">Uncharacterized protein</fullName>
    </submittedName>
</protein>
<accession>A0A645CDG5</accession>
<dbReference type="AlphaFoldDB" id="A0A645CDG5"/>
<proteinExistence type="predicted"/>
<gene>
    <name evidence="1" type="ORF">SDC9_121927</name>
</gene>
<name>A0A645CDG5_9ZZZZ</name>
<dbReference type="EMBL" id="VSSQ01026293">
    <property type="protein sequence ID" value="MPM74938.1"/>
    <property type="molecule type" value="Genomic_DNA"/>
</dbReference>